<dbReference type="EMBL" id="CAXHTB010000023">
    <property type="protein sequence ID" value="CAL0331254.1"/>
    <property type="molecule type" value="Genomic_DNA"/>
</dbReference>
<evidence type="ECO:0000313" key="3">
    <source>
        <dbReference type="Proteomes" id="UP001497480"/>
    </source>
</evidence>
<gene>
    <name evidence="2" type="ORF">LLUT_LOCUS32314</name>
</gene>
<organism evidence="2 3">
    <name type="scientific">Lupinus luteus</name>
    <name type="common">European yellow lupine</name>
    <dbReference type="NCBI Taxonomy" id="3873"/>
    <lineage>
        <taxon>Eukaryota</taxon>
        <taxon>Viridiplantae</taxon>
        <taxon>Streptophyta</taxon>
        <taxon>Embryophyta</taxon>
        <taxon>Tracheophyta</taxon>
        <taxon>Spermatophyta</taxon>
        <taxon>Magnoliopsida</taxon>
        <taxon>eudicotyledons</taxon>
        <taxon>Gunneridae</taxon>
        <taxon>Pentapetalae</taxon>
        <taxon>rosids</taxon>
        <taxon>fabids</taxon>
        <taxon>Fabales</taxon>
        <taxon>Fabaceae</taxon>
        <taxon>Papilionoideae</taxon>
        <taxon>50 kb inversion clade</taxon>
        <taxon>genistoids sensu lato</taxon>
        <taxon>core genistoids</taxon>
        <taxon>Genisteae</taxon>
        <taxon>Lupinus</taxon>
    </lineage>
</organism>
<name>A0AAV1YCG1_LUPLU</name>
<protein>
    <recommendedName>
        <fullName evidence="4">WRKY transcription factor</fullName>
    </recommendedName>
</protein>
<comment type="caution">
    <text evidence="2">The sequence shown here is derived from an EMBL/GenBank/DDBJ whole genome shotgun (WGS) entry which is preliminary data.</text>
</comment>
<dbReference type="Proteomes" id="UP001497480">
    <property type="component" value="Unassembled WGS sequence"/>
</dbReference>
<evidence type="ECO:0000256" key="1">
    <source>
        <dbReference type="SAM" id="MobiDB-lite"/>
    </source>
</evidence>
<feature type="compositionally biased region" description="Basic and acidic residues" evidence="1">
    <location>
        <begin position="98"/>
        <end position="112"/>
    </location>
</feature>
<feature type="region of interest" description="Disordered" evidence="1">
    <location>
        <begin position="89"/>
        <end position="115"/>
    </location>
</feature>
<keyword evidence="3" id="KW-1185">Reference proteome</keyword>
<accession>A0AAV1YCG1</accession>
<dbReference type="AlphaFoldDB" id="A0AAV1YCG1"/>
<reference evidence="2 3" key="1">
    <citation type="submission" date="2024-03" db="EMBL/GenBank/DDBJ databases">
        <authorList>
            <person name="Martinez-Hernandez J."/>
        </authorList>
    </citation>
    <scope>NUCLEOTIDE SEQUENCE [LARGE SCALE GENOMIC DNA]</scope>
</reference>
<evidence type="ECO:0000313" key="2">
    <source>
        <dbReference type="EMBL" id="CAL0331254.1"/>
    </source>
</evidence>
<sequence>MENNGSSCMKVIEELERRREYAKQLRVKMNGNDDEESEEVVKKVLMSFTNSLMLLNNNNPTSEIHNPAKSEDSQESNCKAFINKDKRGCYKRRGNSQTREHESETPIEDGHQWRKSNFRLKNPNYYFE</sequence>
<proteinExistence type="predicted"/>
<evidence type="ECO:0008006" key="4">
    <source>
        <dbReference type="Google" id="ProtNLM"/>
    </source>
</evidence>